<dbReference type="PANTHER" id="PTHR47432">
    <property type="entry name" value="CELL WALL ASSEMBLY REGULATOR SMI1"/>
    <property type="match status" value="1"/>
</dbReference>
<evidence type="ECO:0000313" key="3">
    <source>
        <dbReference type="EMBL" id="NBE53680.1"/>
    </source>
</evidence>
<accession>A0A964XLT7</accession>
<dbReference type="AlphaFoldDB" id="A0A964XLT7"/>
<dbReference type="InterPro" id="IPR037883">
    <property type="entry name" value="Knr4/Smi1-like_sf"/>
</dbReference>
<name>A0A964XLT7_9ACTN</name>
<feature type="domain" description="Knr4/Smi1-like" evidence="2">
    <location>
        <begin position="33"/>
        <end position="165"/>
    </location>
</feature>
<evidence type="ECO:0000313" key="4">
    <source>
        <dbReference type="Proteomes" id="UP000598297"/>
    </source>
</evidence>
<dbReference type="EMBL" id="JAAAHS010000158">
    <property type="protein sequence ID" value="NBE53680.1"/>
    <property type="molecule type" value="Genomic_DNA"/>
</dbReference>
<proteinExistence type="predicted"/>
<dbReference type="RefSeq" id="WP_161699803.1">
    <property type="nucleotide sequence ID" value="NZ_JAAAHS010000158.1"/>
</dbReference>
<evidence type="ECO:0000256" key="1">
    <source>
        <dbReference type="SAM" id="MobiDB-lite"/>
    </source>
</evidence>
<dbReference type="PANTHER" id="PTHR47432:SF1">
    <property type="entry name" value="CELL WALL ASSEMBLY REGULATOR SMI1"/>
    <property type="match status" value="1"/>
</dbReference>
<reference evidence="3" key="1">
    <citation type="submission" date="2020-01" db="EMBL/GenBank/DDBJ databases">
        <title>Whole-genome analyses of novel actinobacteria.</title>
        <authorList>
            <person name="Sahin N."/>
        </authorList>
    </citation>
    <scope>NUCLEOTIDE SEQUENCE</scope>
    <source>
        <strain evidence="3">YC537</strain>
    </source>
</reference>
<dbReference type="SMART" id="SM00860">
    <property type="entry name" value="SMI1_KNR4"/>
    <property type="match status" value="1"/>
</dbReference>
<dbReference type="Pfam" id="PF09346">
    <property type="entry name" value="SMI1_KNR4"/>
    <property type="match status" value="1"/>
</dbReference>
<dbReference type="SUPFAM" id="SSF160631">
    <property type="entry name" value="SMI1/KNR4-like"/>
    <property type="match status" value="1"/>
</dbReference>
<dbReference type="Proteomes" id="UP000598297">
    <property type="component" value="Unassembled WGS sequence"/>
</dbReference>
<dbReference type="InterPro" id="IPR018958">
    <property type="entry name" value="Knr4/Smi1-like_dom"/>
</dbReference>
<gene>
    <name evidence="3" type="ORF">GUY60_20100</name>
</gene>
<feature type="region of interest" description="Disordered" evidence="1">
    <location>
        <begin position="198"/>
        <end position="225"/>
    </location>
</feature>
<evidence type="ECO:0000259" key="2">
    <source>
        <dbReference type="SMART" id="SM00860"/>
    </source>
</evidence>
<sequence>MPHTTPSVRASWNRIDAWLRTHAPESYARLAPPADPDQVAWAEQEMGLRFPPDLLESLACHNGLTGATGTVGPLPGKPPLTVEQIVARWRGRMELLTFMAAREHAGDDEAPDWHAQWIPWAESDGDAQVIDARDGATQGWVGTVFHDDAGIQDADWSSLGSYLHDVAEVLEHGGKLGRSVPYLTDGGELHWDLEGTTALGRTPLTPAPTTGTGPTTGSGPAPDTD</sequence>
<comment type="caution">
    <text evidence="3">The sequence shown here is derived from an EMBL/GenBank/DDBJ whole genome shotgun (WGS) entry which is preliminary data.</text>
</comment>
<protein>
    <recommendedName>
        <fullName evidence="2">Knr4/Smi1-like domain-containing protein</fullName>
    </recommendedName>
</protein>
<organism evidence="3 4">
    <name type="scientific">Streptomyces boluensis</name>
    <dbReference type="NCBI Taxonomy" id="1775135"/>
    <lineage>
        <taxon>Bacteria</taxon>
        <taxon>Bacillati</taxon>
        <taxon>Actinomycetota</taxon>
        <taxon>Actinomycetes</taxon>
        <taxon>Kitasatosporales</taxon>
        <taxon>Streptomycetaceae</taxon>
        <taxon>Streptomyces</taxon>
    </lineage>
</organism>
<dbReference type="OrthoDB" id="3287229at2"/>
<dbReference type="InterPro" id="IPR051873">
    <property type="entry name" value="KNR4/SMI1_regulator"/>
</dbReference>
<keyword evidence="4" id="KW-1185">Reference proteome</keyword>